<comment type="caution">
    <text evidence="1">The sequence shown here is derived from an EMBL/GenBank/DDBJ whole genome shotgun (WGS) entry which is preliminary data.</text>
</comment>
<dbReference type="Proteomes" id="UP001162131">
    <property type="component" value="Unassembled WGS sequence"/>
</dbReference>
<accession>A0AAU9ITU1</accession>
<protein>
    <submittedName>
        <fullName evidence="1">Uncharacterized protein</fullName>
    </submittedName>
</protein>
<name>A0AAU9ITU1_9CILI</name>
<organism evidence="1 2">
    <name type="scientific">Blepharisma stoltei</name>
    <dbReference type="NCBI Taxonomy" id="1481888"/>
    <lineage>
        <taxon>Eukaryota</taxon>
        <taxon>Sar</taxon>
        <taxon>Alveolata</taxon>
        <taxon>Ciliophora</taxon>
        <taxon>Postciliodesmatophora</taxon>
        <taxon>Heterotrichea</taxon>
        <taxon>Heterotrichida</taxon>
        <taxon>Blepharismidae</taxon>
        <taxon>Blepharisma</taxon>
    </lineage>
</organism>
<gene>
    <name evidence="1" type="ORF">BSTOLATCC_MIC17723</name>
</gene>
<sequence>MHLHHIEKCCFQIHHLLAHTRLLSKVNNFSADSLGFQFQLPPKLNKNPMHNFYSNFKVAELFLFHFLHSHVFHTAKDHF</sequence>
<dbReference type="AlphaFoldDB" id="A0AAU9ITU1"/>
<keyword evidence="2" id="KW-1185">Reference proteome</keyword>
<evidence type="ECO:0000313" key="1">
    <source>
        <dbReference type="EMBL" id="CAG9317102.1"/>
    </source>
</evidence>
<proteinExistence type="predicted"/>
<dbReference type="EMBL" id="CAJZBQ010000017">
    <property type="protein sequence ID" value="CAG9317102.1"/>
    <property type="molecule type" value="Genomic_DNA"/>
</dbReference>
<evidence type="ECO:0000313" key="2">
    <source>
        <dbReference type="Proteomes" id="UP001162131"/>
    </source>
</evidence>
<reference evidence="1" key="1">
    <citation type="submission" date="2021-09" db="EMBL/GenBank/DDBJ databases">
        <authorList>
            <consortium name="AG Swart"/>
            <person name="Singh M."/>
            <person name="Singh A."/>
            <person name="Seah K."/>
            <person name="Emmerich C."/>
        </authorList>
    </citation>
    <scope>NUCLEOTIDE SEQUENCE</scope>
    <source>
        <strain evidence="1">ATCC30299</strain>
    </source>
</reference>